<dbReference type="Pfam" id="PF00015">
    <property type="entry name" value="MCPsignal"/>
    <property type="match status" value="1"/>
</dbReference>
<dbReference type="OrthoDB" id="597657at2"/>
<evidence type="ECO:0000256" key="1">
    <source>
        <dbReference type="ARBA" id="ARBA00004651"/>
    </source>
</evidence>
<keyword evidence="6 11" id="KW-0472">Membrane</keyword>
<feature type="domain" description="Methyl-accepting transducer" evidence="12">
    <location>
        <begin position="376"/>
        <end position="633"/>
    </location>
</feature>
<keyword evidence="7 9" id="KW-0807">Transducer</keyword>
<gene>
    <name evidence="14" type="ORF">SAMN02745176_01304</name>
</gene>
<dbReference type="EMBL" id="FQZS01000007">
    <property type="protein sequence ID" value="SHI76966.1"/>
    <property type="molecule type" value="Genomic_DNA"/>
</dbReference>
<evidence type="ECO:0000256" key="11">
    <source>
        <dbReference type="SAM" id="Phobius"/>
    </source>
</evidence>
<evidence type="ECO:0000256" key="7">
    <source>
        <dbReference type="ARBA" id="ARBA00023224"/>
    </source>
</evidence>
<dbReference type="GO" id="GO:0004888">
    <property type="term" value="F:transmembrane signaling receptor activity"/>
    <property type="evidence" value="ECO:0007669"/>
    <property type="project" value="InterPro"/>
</dbReference>
<evidence type="ECO:0000256" key="6">
    <source>
        <dbReference type="ARBA" id="ARBA00023136"/>
    </source>
</evidence>
<evidence type="ECO:0000256" key="5">
    <source>
        <dbReference type="ARBA" id="ARBA00022989"/>
    </source>
</evidence>
<dbReference type="Gene3D" id="1.10.287.950">
    <property type="entry name" value="Methyl-accepting chemotaxis protein"/>
    <property type="match status" value="1"/>
</dbReference>
<dbReference type="Pfam" id="PF02743">
    <property type="entry name" value="dCache_1"/>
    <property type="match status" value="1"/>
</dbReference>
<dbReference type="PANTHER" id="PTHR32089:SF112">
    <property type="entry name" value="LYSOZYME-LIKE PROTEIN-RELATED"/>
    <property type="match status" value="1"/>
</dbReference>
<dbReference type="SMART" id="SM00304">
    <property type="entry name" value="HAMP"/>
    <property type="match status" value="1"/>
</dbReference>
<dbReference type="SUPFAM" id="SSF103190">
    <property type="entry name" value="Sensory domain-like"/>
    <property type="match status" value="1"/>
</dbReference>
<dbReference type="InterPro" id="IPR033479">
    <property type="entry name" value="dCache_1"/>
</dbReference>
<dbReference type="GO" id="GO:0007165">
    <property type="term" value="P:signal transduction"/>
    <property type="evidence" value="ECO:0007669"/>
    <property type="project" value="UniProtKB-KW"/>
</dbReference>
<evidence type="ECO:0000256" key="9">
    <source>
        <dbReference type="PROSITE-ProRule" id="PRU00284"/>
    </source>
</evidence>
<keyword evidence="3" id="KW-0145">Chemotaxis</keyword>
<keyword evidence="10" id="KW-0175">Coiled coil</keyword>
<dbReference type="CDD" id="cd12912">
    <property type="entry name" value="PDC2_MCP_like"/>
    <property type="match status" value="1"/>
</dbReference>
<proteinExistence type="inferred from homology"/>
<dbReference type="RefSeq" id="WP_073025419.1">
    <property type="nucleotide sequence ID" value="NZ_FQZS01000007.1"/>
</dbReference>
<dbReference type="InterPro" id="IPR003660">
    <property type="entry name" value="HAMP_dom"/>
</dbReference>
<dbReference type="SMART" id="SM00283">
    <property type="entry name" value="MA"/>
    <property type="match status" value="1"/>
</dbReference>
<evidence type="ECO:0000259" key="12">
    <source>
        <dbReference type="PROSITE" id="PS50111"/>
    </source>
</evidence>
<dbReference type="Gene3D" id="3.30.450.20">
    <property type="entry name" value="PAS domain"/>
    <property type="match status" value="1"/>
</dbReference>
<evidence type="ECO:0000313" key="14">
    <source>
        <dbReference type="EMBL" id="SHI76966.1"/>
    </source>
</evidence>
<keyword evidence="4 11" id="KW-0812">Transmembrane</keyword>
<dbReference type="SUPFAM" id="SSF58104">
    <property type="entry name" value="Methyl-accepting chemotaxis protein (MCP) signaling domain"/>
    <property type="match status" value="1"/>
</dbReference>
<keyword evidence="5 11" id="KW-1133">Transmembrane helix</keyword>
<name>A0A1M6DUM7_9FIRM</name>
<protein>
    <submittedName>
        <fullName evidence="14">Methyl-accepting chemotaxis sensory transducer with Cache sensor</fullName>
    </submittedName>
</protein>
<comment type="similarity">
    <text evidence="8">Belongs to the methyl-accepting chemotaxis (MCP) protein family.</text>
</comment>
<evidence type="ECO:0000256" key="4">
    <source>
        <dbReference type="ARBA" id="ARBA00022692"/>
    </source>
</evidence>
<dbReference type="GO" id="GO:0006935">
    <property type="term" value="P:chemotaxis"/>
    <property type="evidence" value="ECO:0007669"/>
    <property type="project" value="UniProtKB-KW"/>
</dbReference>
<evidence type="ECO:0000259" key="13">
    <source>
        <dbReference type="PROSITE" id="PS50885"/>
    </source>
</evidence>
<sequence length="662" mass="72740">MKSIKTKLILYFSTLMMLSLTVLGVINSNRASESLTNEAEKALKSLSFEAAKLVETRVETQMKTLNMISMREDIKTMDWTAQKAVIENQVKATNFIDIGVVQPDGKAYYADGSTIDLSDKDYVSKALKGEANVSDLFISNITNDIVFMYATPIERDGKVVGALIGSRSWKALSDIIQDLGYGDSGYAYMINNSGTVVAHPDNQKVLDQRNAIVEAKNDPSQASVAQLFEKILKEKEGISSYSYQDKDLYAGYAPVRGTNWIMIITADKSEVLYEAVQLQKFTIVFVTIVIIIAIVLVYIIGSSITKPIIFAAKHSEKIAALDITQDVPQFYINKKDEIGALSKAIQTITYSLRDIIGQISDSSQQVSTASEELTATSQQSAKVAEEISKTIEEISRSATDQAKNTEEGANKAFLLGKSIEKDQEHMNDLNEAVKRVEEVVEKGLEEVDNLYRITEESSEAIREIYDIILKTNDSSNKIGEASGVISRIAEQTNLLALNAAIEAARAGEAGRGFSVVAEEIRKLAEQSSASTKMIDGMVNELQSNSKSAVLTMEKVSDISRQQRSSVINSREKYMSISQAMSEAMSALDKLIISGQDMQNMKNEILCTLESLSSIAEENSASTEEMTATLEEQTASIEEIAYASESLSNLAQSLQSIIMRFKV</sequence>
<comment type="subcellular location">
    <subcellularLocation>
        <location evidence="1">Cell membrane</location>
        <topology evidence="1">Multi-pass membrane protein</topology>
    </subcellularLocation>
</comment>
<dbReference type="InterPro" id="IPR004089">
    <property type="entry name" value="MCPsignal_dom"/>
</dbReference>
<dbReference type="AlphaFoldDB" id="A0A1M6DUM7"/>
<feature type="transmembrane region" description="Helical" evidence="11">
    <location>
        <begin position="281"/>
        <end position="300"/>
    </location>
</feature>
<evidence type="ECO:0000256" key="2">
    <source>
        <dbReference type="ARBA" id="ARBA00022475"/>
    </source>
</evidence>
<dbReference type="PROSITE" id="PS50885">
    <property type="entry name" value="HAMP"/>
    <property type="match status" value="1"/>
</dbReference>
<accession>A0A1M6DUM7</accession>
<keyword evidence="15" id="KW-1185">Reference proteome</keyword>
<organism evidence="14 15">
    <name type="scientific">Lutispora thermophila DSM 19022</name>
    <dbReference type="NCBI Taxonomy" id="1122184"/>
    <lineage>
        <taxon>Bacteria</taxon>
        <taxon>Bacillati</taxon>
        <taxon>Bacillota</taxon>
        <taxon>Clostridia</taxon>
        <taxon>Lutisporales</taxon>
        <taxon>Lutisporaceae</taxon>
        <taxon>Lutispora</taxon>
    </lineage>
</organism>
<dbReference type="PRINTS" id="PR00260">
    <property type="entry name" value="CHEMTRNSDUCR"/>
</dbReference>
<dbReference type="PANTHER" id="PTHR32089">
    <property type="entry name" value="METHYL-ACCEPTING CHEMOTAXIS PROTEIN MCPB"/>
    <property type="match status" value="1"/>
</dbReference>
<evidence type="ECO:0000256" key="10">
    <source>
        <dbReference type="SAM" id="Coils"/>
    </source>
</evidence>
<dbReference type="Proteomes" id="UP000184442">
    <property type="component" value="Unassembled WGS sequence"/>
</dbReference>
<dbReference type="GO" id="GO:0005886">
    <property type="term" value="C:plasma membrane"/>
    <property type="evidence" value="ECO:0007669"/>
    <property type="project" value="UniProtKB-SubCell"/>
</dbReference>
<reference evidence="14 15" key="1">
    <citation type="submission" date="2016-11" db="EMBL/GenBank/DDBJ databases">
        <authorList>
            <person name="Jaros S."/>
            <person name="Januszkiewicz K."/>
            <person name="Wedrychowicz H."/>
        </authorList>
    </citation>
    <scope>NUCLEOTIDE SEQUENCE [LARGE SCALE GENOMIC DNA]</scope>
    <source>
        <strain evidence="14 15">DSM 19022</strain>
    </source>
</reference>
<feature type="domain" description="HAMP" evidence="13">
    <location>
        <begin position="302"/>
        <end position="357"/>
    </location>
</feature>
<keyword evidence="2" id="KW-1003">Cell membrane</keyword>
<dbReference type="STRING" id="1122184.SAMN02745176_01304"/>
<feature type="coiled-coil region" evidence="10">
    <location>
        <begin position="419"/>
        <end position="446"/>
    </location>
</feature>
<evidence type="ECO:0000313" key="15">
    <source>
        <dbReference type="Proteomes" id="UP000184442"/>
    </source>
</evidence>
<dbReference type="InterPro" id="IPR004090">
    <property type="entry name" value="Chemotax_Me-accpt_rcpt"/>
</dbReference>
<evidence type="ECO:0000256" key="3">
    <source>
        <dbReference type="ARBA" id="ARBA00022500"/>
    </source>
</evidence>
<dbReference type="InterPro" id="IPR029151">
    <property type="entry name" value="Sensor-like_sf"/>
</dbReference>
<dbReference type="PROSITE" id="PS50111">
    <property type="entry name" value="CHEMOTAXIS_TRANSDUC_2"/>
    <property type="match status" value="1"/>
</dbReference>
<evidence type="ECO:0000256" key="8">
    <source>
        <dbReference type="ARBA" id="ARBA00029447"/>
    </source>
</evidence>